<sequence>MFSSSSAVVNVARQSSARAQRQLLRSFAIAAEHTDSSTSSSSSGSSTSSSTDSSPPPTGSRQRTRIQFNPSPRSSSQPNRSQLAQHPHLPPHFGQNQLLAVSDSTRALLESIVGQFRAPIRYAYAYGSGVFTQDGYADVAAKGEEGPMLDFIFAVRHPGHWHSINMNQFPSHYPLHARMLGSDFVSRVQDVGPGVWFNTYVRVNNVTIKYGVVSIDSLCHDLLTWSNLYLAGRMHKPLRIIKDDARVRLTQQVNLAFALRAALLTLPSRFTAQDLFERITGISYEGDPRMYIAENRGKIGNIVRGQGGLFWELYGRLAAGMPGVHWPSSPNPSRIPRDMSREATEHLLASVIEQDVSPIARAAHLRKLPVTLTTRLSRHYALQPGIPGREADENAFWIRIGGDEALSNVLRKEMRGIVRWPALVQTAKGLVSAGLSKSVRYSTRKIGKWWSSSPSSDNKA</sequence>
<keyword evidence="14" id="KW-0496">Mitochondrion</keyword>
<evidence type="ECO:0000256" key="1">
    <source>
        <dbReference type="ARBA" id="ARBA00001946"/>
    </source>
</evidence>
<dbReference type="PIRSF" id="PIRSF028840">
    <property type="entry name" value="Mmp37"/>
    <property type="match status" value="1"/>
</dbReference>
<dbReference type="EMBL" id="KQ085912">
    <property type="protein sequence ID" value="KLO16791.1"/>
    <property type="molecule type" value="Genomic_DNA"/>
</dbReference>
<evidence type="ECO:0000256" key="18">
    <source>
        <dbReference type="ARBA" id="ARBA00029893"/>
    </source>
</evidence>
<evidence type="ECO:0000256" key="14">
    <source>
        <dbReference type="ARBA" id="ARBA00023128"/>
    </source>
</evidence>
<proteinExistence type="inferred from homology"/>
<comment type="similarity">
    <text evidence="5">Belongs to the TAM41 family.</text>
</comment>
<comment type="pathway">
    <text evidence="4">Lipid metabolism.</text>
</comment>
<evidence type="ECO:0000256" key="9">
    <source>
        <dbReference type="ARBA" id="ARBA00022679"/>
    </source>
</evidence>
<evidence type="ECO:0000256" key="17">
    <source>
        <dbReference type="ARBA" id="ARBA00023264"/>
    </source>
</evidence>
<evidence type="ECO:0000256" key="5">
    <source>
        <dbReference type="ARBA" id="ARBA00005458"/>
    </source>
</evidence>
<evidence type="ECO:0000256" key="8">
    <source>
        <dbReference type="ARBA" id="ARBA00022516"/>
    </source>
</evidence>
<organism evidence="20 21">
    <name type="scientific">Schizopora paradoxa</name>
    <dbReference type="NCBI Taxonomy" id="27342"/>
    <lineage>
        <taxon>Eukaryota</taxon>
        <taxon>Fungi</taxon>
        <taxon>Dikarya</taxon>
        <taxon>Basidiomycota</taxon>
        <taxon>Agaricomycotina</taxon>
        <taxon>Agaricomycetes</taxon>
        <taxon>Hymenochaetales</taxon>
        <taxon>Schizoporaceae</taxon>
        <taxon>Schizopora</taxon>
    </lineage>
</organism>
<accession>A0A0H2SI56</accession>
<dbReference type="GO" id="GO:0016024">
    <property type="term" value="P:CDP-diacylglycerol biosynthetic process"/>
    <property type="evidence" value="ECO:0007669"/>
    <property type="project" value="UniProtKB-UniPathway"/>
</dbReference>
<comment type="cofactor">
    <cofactor evidence="1">
        <name>Mg(2+)</name>
        <dbReference type="ChEBI" id="CHEBI:18420"/>
    </cofactor>
</comment>
<reference evidence="20 21" key="1">
    <citation type="submission" date="2015-04" db="EMBL/GenBank/DDBJ databases">
        <title>Complete genome sequence of Schizopora paradoxa KUC8140, a cosmopolitan wood degrader in East Asia.</title>
        <authorList>
            <consortium name="DOE Joint Genome Institute"/>
            <person name="Min B."/>
            <person name="Park H."/>
            <person name="Jang Y."/>
            <person name="Kim J.-J."/>
            <person name="Kim K.H."/>
            <person name="Pangilinan J."/>
            <person name="Lipzen A."/>
            <person name="Riley R."/>
            <person name="Grigoriev I.V."/>
            <person name="Spatafora J.W."/>
            <person name="Choi I.-G."/>
        </authorList>
    </citation>
    <scope>NUCLEOTIDE SEQUENCE [LARGE SCALE GENOMIC DNA]</scope>
    <source>
        <strain evidence="20 21">KUC8140</strain>
    </source>
</reference>
<keyword evidence="10" id="KW-0548">Nucleotidyltransferase</keyword>
<evidence type="ECO:0000256" key="3">
    <source>
        <dbReference type="ARBA" id="ARBA00005119"/>
    </source>
</evidence>
<evidence type="ECO:0000256" key="15">
    <source>
        <dbReference type="ARBA" id="ARBA00023136"/>
    </source>
</evidence>
<keyword evidence="8" id="KW-0444">Lipid biosynthesis</keyword>
<dbReference type="EC" id="2.7.7.41" evidence="6"/>
<evidence type="ECO:0000256" key="13">
    <source>
        <dbReference type="ARBA" id="ARBA00023098"/>
    </source>
</evidence>
<keyword evidence="15" id="KW-0472">Membrane</keyword>
<keyword evidence="11" id="KW-0999">Mitochondrion inner membrane</keyword>
<dbReference type="PANTHER" id="PTHR13619:SF0">
    <property type="entry name" value="PHOSPHATIDATE CYTIDYLYLTRANSFERASE, MITOCHONDRIAL"/>
    <property type="match status" value="1"/>
</dbReference>
<evidence type="ECO:0000256" key="19">
    <source>
        <dbReference type="SAM" id="MobiDB-lite"/>
    </source>
</evidence>
<feature type="compositionally biased region" description="Low complexity" evidence="19">
    <location>
        <begin position="36"/>
        <end position="53"/>
    </location>
</feature>
<comment type="pathway">
    <text evidence="3">Phospholipid metabolism; CDP-diacylglycerol biosynthesis; CDP-diacylglycerol from sn-glycerol 3-phosphate: step 3/3.</text>
</comment>
<dbReference type="InterPro" id="IPR015222">
    <property type="entry name" value="Tam41"/>
</dbReference>
<evidence type="ECO:0000256" key="2">
    <source>
        <dbReference type="ARBA" id="ARBA00004443"/>
    </source>
</evidence>
<keyword evidence="13" id="KW-0443">Lipid metabolism</keyword>
<dbReference type="OrthoDB" id="341477at2759"/>
<dbReference type="GO" id="GO:0004605">
    <property type="term" value="F:phosphatidate cytidylyltransferase activity"/>
    <property type="evidence" value="ECO:0007669"/>
    <property type="project" value="UniProtKB-EC"/>
</dbReference>
<keyword evidence="12" id="KW-0460">Magnesium</keyword>
<evidence type="ECO:0000256" key="6">
    <source>
        <dbReference type="ARBA" id="ARBA00012487"/>
    </source>
</evidence>
<gene>
    <name evidence="20" type="ORF">SCHPADRAFT_994908</name>
</gene>
<dbReference type="Pfam" id="PF09139">
    <property type="entry name" value="Tam41_Mmp37"/>
    <property type="match status" value="1"/>
</dbReference>
<evidence type="ECO:0000256" key="16">
    <source>
        <dbReference type="ARBA" id="ARBA00023209"/>
    </source>
</evidence>
<keyword evidence="16" id="KW-0594">Phospholipid biosynthesis</keyword>
<dbReference type="STRING" id="27342.A0A0H2SI56"/>
<feature type="region of interest" description="Disordered" evidence="19">
    <location>
        <begin position="31"/>
        <end position="95"/>
    </location>
</feature>
<name>A0A0H2SI56_9AGAM</name>
<dbReference type="Proteomes" id="UP000053477">
    <property type="component" value="Unassembled WGS sequence"/>
</dbReference>
<keyword evidence="17" id="KW-1208">Phospholipid metabolism</keyword>
<dbReference type="GO" id="GO:0032049">
    <property type="term" value="P:cardiolipin biosynthetic process"/>
    <property type="evidence" value="ECO:0007669"/>
    <property type="project" value="InterPro"/>
</dbReference>
<evidence type="ECO:0000313" key="20">
    <source>
        <dbReference type="EMBL" id="KLO16791.1"/>
    </source>
</evidence>
<dbReference type="UniPathway" id="UPA00557">
    <property type="reaction ID" value="UER00614"/>
</dbReference>
<dbReference type="PANTHER" id="PTHR13619">
    <property type="entry name" value="PHOSPHATIDATE CYTIDYLYLTRANSFERASE, MITOCHONDRIAL"/>
    <property type="match status" value="1"/>
</dbReference>
<keyword evidence="21" id="KW-1185">Reference proteome</keyword>
<comment type="subcellular location">
    <subcellularLocation>
        <location evidence="2">Mitochondrion inner membrane</location>
        <topology evidence="2">Peripheral membrane protein</topology>
        <orientation evidence="2">Matrix side</orientation>
    </subcellularLocation>
</comment>
<evidence type="ECO:0000256" key="4">
    <source>
        <dbReference type="ARBA" id="ARBA00005189"/>
    </source>
</evidence>
<dbReference type="AlphaFoldDB" id="A0A0H2SI56"/>
<keyword evidence="9" id="KW-0808">Transferase</keyword>
<evidence type="ECO:0000256" key="10">
    <source>
        <dbReference type="ARBA" id="ARBA00022695"/>
    </source>
</evidence>
<dbReference type="FunCoup" id="A0A0H2SI56">
    <property type="interactions" value="466"/>
</dbReference>
<evidence type="ECO:0000256" key="7">
    <source>
        <dbReference type="ARBA" id="ARBA00018337"/>
    </source>
</evidence>
<evidence type="ECO:0000313" key="21">
    <source>
        <dbReference type="Proteomes" id="UP000053477"/>
    </source>
</evidence>
<evidence type="ECO:0000256" key="12">
    <source>
        <dbReference type="ARBA" id="ARBA00022842"/>
    </source>
</evidence>
<feature type="compositionally biased region" description="Low complexity" evidence="19">
    <location>
        <begin position="69"/>
        <end position="82"/>
    </location>
</feature>
<dbReference type="InParanoid" id="A0A0H2SI56"/>
<evidence type="ECO:0000256" key="11">
    <source>
        <dbReference type="ARBA" id="ARBA00022792"/>
    </source>
</evidence>
<dbReference type="GO" id="GO:0005743">
    <property type="term" value="C:mitochondrial inner membrane"/>
    <property type="evidence" value="ECO:0007669"/>
    <property type="project" value="UniProtKB-SubCell"/>
</dbReference>
<protein>
    <recommendedName>
        <fullName evidence="7">Phosphatidate cytidylyltransferase, mitochondrial</fullName>
        <ecNumber evidence="6">2.7.7.41</ecNumber>
    </recommendedName>
    <alternativeName>
        <fullName evidence="18">CDP-diacylglycerol synthase</fullName>
    </alternativeName>
</protein>